<feature type="transmembrane region" description="Helical" evidence="6">
    <location>
        <begin position="17"/>
        <end position="35"/>
    </location>
</feature>
<organism evidence="8 9">
    <name type="scientific">Candidatus Corynebacterium faecigallinarum</name>
    <dbReference type="NCBI Taxonomy" id="2838528"/>
    <lineage>
        <taxon>Bacteria</taxon>
        <taxon>Bacillati</taxon>
        <taxon>Actinomycetota</taxon>
        <taxon>Actinomycetes</taxon>
        <taxon>Mycobacteriales</taxon>
        <taxon>Corynebacteriaceae</taxon>
        <taxon>Corynebacterium</taxon>
    </lineage>
</organism>
<feature type="transmembrane region" description="Helical" evidence="6">
    <location>
        <begin position="271"/>
        <end position="287"/>
    </location>
</feature>
<evidence type="ECO:0000256" key="4">
    <source>
        <dbReference type="ARBA" id="ARBA00023136"/>
    </source>
</evidence>
<dbReference type="Proteomes" id="UP000823858">
    <property type="component" value="Unassembled WGS sequence"/>
</dbReference>
<dbReference type="GO" id="GO:0005886">
    <property type="term" value="C:plasma membrane"/>
    <property type="evidence" value="ECO:0007669"/>
    <property type="project" value="UniProtKB-SubCell"/>
</dbReference>
<keyword evidence="2 6" id="KW-0812">Transmembrane</keyword>
<dbReference type="AlphaFoldDB" id="A0A9D2QD57"/>
<feature type="transmembrane region" description="Helical" evidence="6">
    <location>
        <begin position="55"/>
        <end position="73"/>
    </location>
</feature>
<name>A0A9D2QD57_9CORY</name>
<dbReference type="SUPFAM" id="SSF103473">
    <property type="entry name" value="MFS general substrate transporter"/>
    <property type="match status" value="1"/>
</dbReference>
<protein>
    <submittedName>
        <fullName evidence="8">MFS transporter</fullName>
    </submittedName>
</protein>
<dbReference type="PANTHER" id="PTHR23508">
    <property type="entry name" value="CARBOXYLIC ACID TRANSPORTER PROTEIN HOMOLOG"/>
    <property type="match status" value="1"/>
</dbReference>
<evidence type="ECO:0000313" key="9">
    <source>
        <dbReference type="Proteomes" id="UP000823858"/>
    </source>
</evidence>
<evidence type="ECO:0000256" key="1">
    <source>
        <dbReference type="ARBA" id="ARBA00004651"/>
    </source>
</evidence>
<proteinExistence type="predicted"/>
<sequence length="484" mass="50117">MNIRQTIDTTPMGRMQWYIIGLATFLNALDGYDILAMTFSSSAVREEFDLTGSQSGLLLSAALIGMTVGSLTLGPLADRMGRRRILIASLLVNFAGLALSATAGSATELGLWRVVTGVGIGGILATVTVITSEVSNNRHRGLAVSIYAAGYGVGATVGGSLSTWLIPTFGWRAMFAVGAAATIVSLVLVITSIPESMDYLQFRRPDGAEEKIRAVARKLGKDDSGLTIELATSGQPGQPGDAISSEAPAGTGAQPPKVTELLSSQFRATTLKLWAAFFIIMFGFYFANTWTPQLLVESGMTENQGILGGLALTLGGTFGSLLFGLITVRFTSRHVLMVFSVLGAITLVVFITTTSIPAIAFLSGVLVGMLLNGCVAGMYTVTPEAYPSALRTSGVGWGIGMGRFGGIFAPIIVGALLDAGWSPTALFSGVAVVVALAALAMIGIRPYLGTMRGASSAVSDAPSDPASSAVSDTKPDATGVPHQS</sequence>
<dbReference type="PROSITE" id="PS00217">
    <property type="entry name" value="SUGAR_TRANSPORT_2"/>
    <property type="match status" value="1"/>
</dbReference>
<dbReference type="Gene3D" id="1.20.1250.20">
    <property type="entry name" value="MFS general substrate transporter like domains"/>
    <property type="match status" value="1"/>
</dbReference>
<feature type="transmembrane region" description="Helical" evidence="6">
    <location>
        <begin position="173"/>
        <end position="194"/>
    </location>
</feature>
<dbReference type="PROSITE" id="PS50850">
    <property type="entry name" value="MFS"/>
    <property type="match status" value="1"/>
</dbReference>
<feature type="transmembrane region" description="Helical" evidence="6">
    <location>
        <begin position="142"/>
        <end position="167"/>
    </location>
</feature>
<dbReference type="InterPro" id="IPR020846">
    <property type="entry name" value="MFS_dom"/>
</dbReference>
<dbReference type="EMBL" id="DWVP01000003">
    <property type="protein sequence ID" value="HJC84261.1"/>
    <property type="molecule type" value="Genomic_DNA"/>
</dbReference>
<keyword evidence="3 6" id="KW-1133">Transmembrane helix</keyword>
<feature type="domain" description="Major facilitator superfamily (MFS) profile" evidence="7">
    <location>
        <begin position="19"/>
        <end position="449"/>
    </location>
</feature>
<gene>
    <name evidence="8" type="ORF">H9751_01665</name>
</gene>
<evidence type="ECO:0000256" key="3">
    <source>
        <dbReference type="ARBA" id="ARBA00022989"/>
    </source>
</evidence>
<evidence type="ECO:0000256" key="2">
    <source>
        <dbReference type="ARBA" id="ARBA00022692"/>
    </source>
</evidence>
<dbReference type="GO" id="GO:0046943">
    <property type="term" value="F:carboxylic acid transmembrane transporter activity"/>
    <property type="evidence" value="ECO:0007669"/>
    <property type="project" value="TreeGrafter"/>
</dbReference>
<evidence type="ECO:0000256" key="5">
    <source>
        <dbReference type="SAM" id="MobiDB-lite"/>
    </source>
</evidence>
<feature type="transmembrane region" description="Helical" evidence="6">
    <location>
        <begin position="359"/>
        <end position="382"/>
    </location>
</feature>
<dbReference type="Pfam" id="PF07690">
    <property type="entry name" value="MFS_1"/>
    <property type="match status" value="1"/>
</dbReference>
<evidence type="ECO:0000259" key="7">
    <source>
        <dbReference type="PROSITE" id="PS50850"/>
    </source>
</evidence>
<keyword evidence="4 6" id="KW-0472">Membrane</keyword>
<feature type="region of interest" description="Disordered" evidence="5">
    <location>
        <begin position="231"/>
        <end position="255"/>
    </location>
</feature>
<comment type="caution">
    <text evidence="8">The sequence shown here is derived from an EMBL/GenBank/DDBJ whole genome shotgun (WGS) entry which is preliminary data.</text>
</comment>
<feature type="transmembrane region" description="Helical" evidence="6">
    <location>
        <begin position="85"/>
        <end position="104"/>
    </location>
</feature>
<dbReference type="InterPro" id="IPR005829">
    <property type="entry name" value="Sugar_transporter_CS"/>
</dbReference>
<reference evidence="8" key="2">
    <citation type="submission" date="2021-04" db="EMBL/GenBank/DDBJ databases">
        <authorList>
            <person name="Gilroy R."/>
        </authorList>
    </citation>
    <scope>NUCLEOTIDE SEQUENCE</scope>
    <source>
        <strain evidence="8">ChiHjej13B12-4958</strain>
    </source>
</reference>
<feature type="transmembrane region" description="Helical" evidence="6">
    <location>
        <begin position="335"/>
        <end position="353"/>
    </location>
</feature>
<dbReference type="PANTHER" id="PTHR23508:SF10">
    <property type="entry name" value="CARBOXYLIC ACID TRANSPORTER PROTEIN HOMOLOG"/>
    <property type="match status" value="1"/>
</dbReference>
<dbReference type="PROSITE" id="PS00216">
    <property type="entry name" value="SUGAR_TRANSPORT_1"/>
    <property type="match status" value="1"/>
</dbReference>
<comment type="subcellular location">
    <subcellularLocation>
        <location evidence="1">Cell membrane</location>
        <topology evidence="1">Multi-pass membrane protein</topology>
    </subcellularLocation>
</comment>
<feature type="transmembrane region" description="Helical" evidence="6">
    <location>
        <begin position="110"/>
        <end position="130"/>
    </location>
</feature>
<feature type="transmembrane region" description="Helical" evidence="6">
    <location>
        <begin position="423"/>
        <end position="444"/>
    </location>
</feature>
<evidence type="ECO:0000313" key="8">
    <source>
        <dbReference type="EMBL" id="HJC84261.1"/>
    </source>
</evidence>
<dbReference type="InterPro" id="IPR011701">
    <property type="entry name" value="MFS"/>
</dbReference>
<accession>A0A9D2QD57</accession>
<feature type="transmembrane region" description="Helical" evidence="6">
    <location>
        <begin position="307"/>
        <end position="328"/>
    </location>
</feature>
<dbReference type="InterPro" id="IPR036259">
    <property type="entry name" value="MFS_trans_sf"/>
</dbReference>
<evidence type="ECO:0000256" key="6">
    <source>
        <dbReference type="SAM" id="Phobius"/>
    </source>
</evidence>
<feature type="compositionally biased region" description="Low complexity" evidence="5">
    <location>
        <begin position="459"/>
        <end position="472"/>
    </location>
</feature>
<feature type="transmembrane region" description="Helical" evidence="6">
    <location>
        <begin position="394"/>
        <end position="417"/>
    </location>
</feature>
<dbReference type="CDD" id="cd17365">
    <property type="entry name" value="MFS_PcaK_like"/>
    <property type="match status" value="1"/>
</dbReference>
<feature type="region of interest" description="Disordered" evidence="5">
    <location>
        <begin position="459"/>
        <end position="484"/>
    </location>
</feature>
<reference evidence="8" key="1">
    <citation type="journal article" date="2021" name="PeerJ">
        <title>Extensive microbial diversity within the chicken gut microbiome revealed by metagenomics and culture.</title>
        <authorList>
            <person name="Gilroy R."/>
            <person name="Ravi A."/>
            <person name="Getino M."/>
            <person name="Pursley I."/>
            <person name="Horton D.L."/>
            <person name="Alikhan N.F."/>
            <person name="Baker D."/>
            <person name="Gharbi K."/>
            <person name="Hall N."/>
            <person name="Watson M."/>
            <person name="Adriaenssens E.M."/>
            <person name="Foster-Nyarko E."/>
            <person name="Jarju S."/>
            <person name="Secka A."/>
            <person name="Antonio M."/>
            <person name="Oren A."/>
            <person name="Chaudhuri R.R."/>
            <person name="La Ragione R."/>
            <person name="Hildebrand F."/>
            <person name="Pallen M.J."/>
        </authorList>
    </citation>
    <scope>NUCLEOTIDE SEQUENCE</scope>
    <source>
        <strain evidence="8">ChiHjej13B12-4958</strain>
    </source>
</reference>